<accession>A0ABP7IRN7</accession>
<organism evidence="1 2">
    <name type="scientific">Nocardioides panacisoli</name>
    <dbReference type="NCBI Taxonomy" id="627624"/>
    <lineage>
        <taxon>Bacteria</taxon>
        <taxon>Bacillati</taxon>
        <taxon>Actinomycetota</taxon>
        <taxon>Actinomycetes</taxon>
        <taxon>Propionibacteriales</taxon>
        <taxon>Nocardioidaceae</taxon>
        <taxon>Nocardioides</taxon>
    </lineage>
</organism>
<comment type="caution">
    <text evidence="1">The sequence shown here is derived from an EMBL/GenBank/DDBJ whole genome shotgun (WGS) entry which is preliminary data.</text>
</comment>
<gene>
    <name evidence="1" type="ORF">GCM10022242_28250</name>
</gene>
<protein>
    <submittedName>
        <fullName evidence="1">DUF2785 domain-containing protein</fullName>
    </submittedName>
</protein>
<dbReference type="RefSeq" id="WP_344776509.1">
    <property type="nucleotide sequence ID" value="NZ_BAABAH010000010.1"/>
</dbReference>
<evidence type="ECO:0000313" key="2">
    <source>
        <dbReference type="Proteomes" id="UP001501821"/>
    </source>
</evidence>
<proteinExistence type="predicted"/>
<dbReference type="InterPro" id="IPR021247">
    <property type="entry name" value="DUF2785"/>
</dbReference>
<name>A0ABP7IRN7_9ACTN</name>
<sequence length="285" mass="31570">MTKVDWDFLHRRLRQGHVRPPVEHQIADLTAELTEMLGSAEPYVRDELAVEMLTTWIAQGVYDDLLPGLGDGIATGLMAGLGERGTDSVFRRSTSALILSDVIERDTERSLVPPAKVLEWGDRLATWFPAERDLRGFVEGKGWAHAVPNGADAIGVLARSPHVREAELVVLLEVIGERSTRPADEVWVSGEPDRLARATISVLHRGLVPLDRVESWLAELVSTALRQRPPSLDDAGSVPRRNTVAYLRALYLHLSLGRHQPPGRTDLLLTVIEQLRAVQPGFFGR</sequence>
<dbReference type="EMBL" id="BAABAH010000010">
    <property type="protein sequence ID" value="GAA3825205.1"/>
    <property type="molecule type" value="Genomic_DNA"/>
</dbReference>
<dbReference type="Proteomes" id="UP001501821">
    <property type="component" value="Unassembled WGS sequence"/>
</dbReference>
<keyword evidence="2" id="KW-1185">Reference proteome</keyword>
<reference evidence="2" key="1">
    <citation type="journal article" date="2019" name="Int. J. Syst. Evol. Microbiol.">
        <title>The Global Catalogue of Microorganisms (GCM) 10K type strain sequencing project: providing services to taxonomists for standard genome sequencing and annotation.</title>
        <authorList>
            <consortium name="The Broad Institute Genomics Platform"/>
            <consortium name="The Broad Institute Genome Sequencing Center for Infectious Disease"/>
            <person name="Wu L."/>
            <person name="Ma J."/>
        </authorList>
    </citation>
    <scope>NUCLEOTIDE SEQUENCE [LARGE SCALE GENOMIC DNA]</scope>
    <source>
        <strain evidence="2">JCM 16953</strain>
    </source>
</reference>
<evidence type="ECO:0000313" key="1">
    <source>
        <dbReference type="EMBL" id="GAA3825205.1"/>
    </source>
</evidence>
<dbReference type="Pfam" id="PF10978">
    <property type="entry name" value="DUF2785"/>
    <property type="match status" value="1"/>
</dbReference>